<gene>
    <name evidence="1" type="ORF">EVEC_LOCUS1481</name>
</gene>
<dbReference type="WBParaSite" id="EVEC_0000177301-mRNA-1">
    <property type="protein sequence ID" value="EVEC_0000177301-mRNA-1"/>
    <property type="gene ID" value="EVEC_0000177301"/>
</dbReference>
<organism evidence="3">
    <name type="scientific">Enterobius vermicularis</name>
    <name type="common">Human pinworm</name>
    <dbReference type="NCBI Taxonomy" id="51028"/>
    <lineage>
        <taxon>Eukaryota</taxon>
        <taxon>Metazoa</taxon>
        <taxon>Ecdysozoa</taxon>
        <taxon>Nematoda</taxon>
        <taxon>Chromadorea</taxon>
        <taxon>Rhabditida</taxon>
        <taxon>Spirurina</taxon>
        <taxon>Oxyuridomorpha</taxon>
        <taxon>Oxyuroidea</taxon>
        <taxon>Oxyuridae</taxon>
        <taxon>Enterobius</taxon>
    </lineage>
</organism>
<evidence type="ECO:0000313" key="3">
    <source>
        <dbReference type="WBParaSite" id="EVEC_0000177301-mRNA-1"/>
    </source>
</evidence>
<evidence type="ECO:0000313" key="2">
    <source>
        <dbReference type="Proteomes" id="UP000274131"/>
    </source>
</evidence>
<dbReference type="GO" id="GO:0005737">
    <property type="term" value="C:cytoplasm"/>
    <property type="evidence" value="ECO:0007669"/>
    <property type="project" value="TreeGrafter"/>
</dbReference>
<dbReference type="PANTHER" id="PTHR14593:SF5">
    <property type="entry name" value="WD REPEAT-CONTAINING PROTEIN 11"/>
    <property type="match status" value="1"/>
</dbReference>
<reference evidence="1 2" key="2">
    <citation type="submission" date="2018-10" db="EMBL/GenBank/DDBJ databases">
        <authorList>
            <consortium name="Pathogen Informatics"/>
        </authorList>
    </citation>
    <scope>NUCLEOTIDE SEQUENCE [LARGE SCALE GENOMIC DNA]</scope>
</reference>
<dbReference type="InterPro" id="IPR036322">
    <property type="entry name" value="WD40_repeat_dom_sf"/>
</dbReference>
<name>A0A0N4UWC0_ENTVE</name>
<proteinExistence type="predicted"/>
<dbReference type="EMBL" id="UXUI01007216">
    <property type="protein sequence ID" value="VDD86338.1"/>
    <property type="molecule type" value="Genomic_DNA"/>
</dbReference>
<accession>A0A0N4UWC0</accession>
<dbReference type="PANTHER" id="PTHR14593">
    <property type="entry name" value="WD REPEAT-CONTAINING PROTEIN 11"/>
    <property type="match status" value="1"/>
</dbReference>
<dbReference type="Gene3D" id="2.130.10.10">
    <property type="entry name" value="YVTN repeat-like/Quinoprotein amine dehydrogenase"/>
    <property type="match status" value="1"/>
</dbReference>
<dbReference type="Proteomes" id="UP000274131">
    <property type="component" value="Unassembled WGS sequence"/>
</dbReference>
<sequence length="490" mass="55253">MNNMPEPYFWCLEWANAYSLISAAYTDSLTTSPVVRNDVFITDIMTGESKRLRPEIDETPVEMLRVSYYQKTFSLEETFYSCYVAIGFRNEPLEIWHLKSMRLLRRMSRACPVIVDMAWSSKHNTMKTVSSGSEVVFRENLVVLDQDCHLYHVVVKGLHVRDGKEVSSQWKSGAASMKCLVWKDDLLATGDTSGRIGIWDLEKRQCRQVGGAFRGSILKMTFSRLNGDHTLAVLHPQMVVLWDADQLTVMQHYTLGTSRSFVDLDLCGLSPILLCSDNSFRYMPVVSPNEAIYSKNIPLLLNSAAVQSLNNEEETPEAFKPLHDLLSAVCDTLNEKPELSASGAVCPGYQVKRYRALNRLLGNKWLYNFWSIAESVLNDSQCSSHLFLFWSKELINLRSELLLSCMMNLPDLDSEQIKTLVHRAVILKKRDWAIQLLLGDDCRPSALKACLLASDATSENAQSIIKLVATNLIASSCITVVAKCSVMKYA</sequence>
<dbReference type="OrthoDB" id="1291858at2759"/>
<dbReference type="STRING" id="51028.A0A0N4UWC0"/>
<reference evidence="3" key="1">
    <citation type="submission" date="2017-02" db="UniProtKB">
        <authorList>
            <consortium name="WormBaseParasite"/>
        </authorList>
    </citation>
    <scope>IDENTIFICATION</scope>
</reference>
<dbReference type="AlphaFoldDB" id="A0A0N4UWC0"/>
<protein>
    <submittedName>
        <fullName evidence="3">WD_REPEATS_REGION domain-containing protein</fullName>
    </submittedName>
</protein>
<dbReference type="InterPro" id="IPR015943">
    <property type="entry name" value="WD40/YVTN_repeat-like_dom_sf"/>
</dbReference>
<keyword evidence="2" id="KW-1185">Reference proteome</keyword>
<evidence type="ECO:0000313" key="1">
    <source>
        <dbReference type="EMBL" id="VDD86338.1"/>
    </source>
</evidence>
<dbReference type="SUPFAM" id="SSF50978">
    <property type="entry name" value="WD40 repeat-like"/>
    <property type="match status" value="1"/>
</dbReference>
<dbReference type="InterPro" id="IPR039694">
    <property type="entry name" value="WDR11"/>
</dbReference>